<dbReference type="InterPro" id="IPR036259">
    <property type="entry name" value="MFS_trans_sf"/>
</dbReference>
<dbReference type="SUPFAM" id="SSF103473">
    <property type="entry name" value="MFS general substrate transporter"/>
    <property type="match status" value="1"/>
</dbReference>
<comment type="subcellular location">
    <subcellularLocation>
        <location evidence="1">Cell membrane</location>
        <topology evidence="1">Multi-pass membrane protein</topology>
    </subcellularLocation>
</comment>
<dbReference type="Gene3D" id="1.20.1250.20">
    <property type="entry name" value="MFS general substrate transporter like domains"/>
    <property type="match status" value="1"/>
</dbReference>
<gene>
    <name evidence="9" type="ORF">BW730_04675</name>
</gene>
<feature type="transmembrane region" description="Helical" evidence="7">
    <location>
        <begin position="53"/>
        <end position="73"/>
    </location>
</feature>
<evidence type="ECO:0000259" key="8">
    <source>
        <dbReference type="PROSITE" id="PS50850"/>
    </source>
</evidence>
<evidence type="ECO:0000256" key="1">
    <source>
        <dbReference type="ARBA" id="ARBA00004651"/>
    </source>
</evidence>
<feature type="transmembrane region" description="Helical" evidence="7">
    <location>
        <begin position="167"/>
        <end position="188"/>
    </location>
</feature>
<proteinExistence type="predicted"/>
<feature type="transmembrane region" description="Helical" evidence="7">
    <location>
        <begin position="353"/>
        <end position="374"/>
    </location>
</feature>
<evidence type="ECO:0000256" key="3">
    <source>
        <dbReference type="ARBA" id="ARBA00022475"/>
    </source>
</evidence>
<dbReference type="AlphaFoldDB" id="A0A1Q2CLI7"/>
<name>A0A1Q2CLI7_9ACTN</name>
<feature type="domain" description="Major facilitator superfamily (MFS) profile" evidence="8">
    <location>
        <begin position="211"/>
        <end position="414"/>
    </location>
</feature>
<dbReference type="Pfam" id="PF05977">
    <property type="entry name" value="MFS_3"/>
    <property type="match status" value="1"/>
</dbReference>
<keyword evidence="4 7" id="KW-0812">Transmembrane</keyword>
<dbReference type="RefSeq" id="WP_077685236.1">
    <property type="nucleotide sequence ID" value="NZ_CP019606.1"/>
</dbReference>
<keyword evidence="5 7" id="KW-1133">Transmembrane helix</keyword>
<evidence type="ECO:0000256" key="6">
    <source>
        <dbReference type="ARBA" id="ARBA00023136"/>
    </source>
</evidence>
<keyword evidence="6 7" id="KW-0472">Membrane</keyword>
<organism evidence="9 10">
    <name type="scientific">Tessaracoccus aquimaris</name>
    <dbReference type="NCBI Taxonomy" id="1332264"/>
    <lineage>
        <taxon>Bacteria</taxon>
        <taxon>Bacillati</taxon>
        <taxon>Actinomycetota</taxon>
        <taxon>Actinomycetes</taxon>
        <taxon>Propionibacteriales</taxon>
        <taxon>Propionibacteriaceae</taxon>
        <taxon>Tessaracoccus</taxon>
    </lineage>
</organism>
<dbReference type="PANTHER" id="PTHR23513">
    <property type="entry name" value="INTEGRAL MEMBRANE EFFLUX PROTEIN-RELATED"/>
    <property type="match status" value="1"/>
</dbReference>
<evidence type="ECO:0000256" key="2">
    <source>
        <dbReference type="ARBA" id="ARBA00022448"/>
    </source>
</evidence>
<feature type="transmembrane region" description="Helical" evidence="7">
    <location>
        <begin position="255"/>
        <end position="276"/>
    </location>
</feature>
<feature type="transmembrane region" description="Helical" evidence="7">
    <location>
        <begin position="229"/>
        <end position="249"/>
    </location>
</feature>
<dbReference type="GO" id="GO:0022857">
    <property type="term" value="F:transmembrane transporter activity"/>
    <property type="evidence" value="ECO:0007669"/>
    <property type="project" value="InterPro"/>
</dbReference>
<evidence type="ECO:0000256" key="7">
    <source>
        <dbReference type="SAM" id="Phobius"/>
    </source>
</evidence>
<dbReference type="CDD" id="cd06173">
    <property type="entry name" value="MFS_MefA_like"/>
    <property type="match status" value="1"/>
</dbReference>
<keyword evidence="2" id="KW-0813">Transport</keyword>
<feature type="transmembrane region" description="Helical" evidence="7">
    <location>
        <begin position="312"/>
        <end position="332"/>
    </location>
</feature>
<feature type="transmembrane region" description="Helical" evidence="7">
    <location>
        <begin position="85"/>
        <end position="113"/>
    </location>
</feature>
<dbReference type="InterPro" id="IPR020846">
    <property type="entry name" value="MFS_dom"/>
</dbReference>
<evidence type="ECO:0000256" key="5">
    <source>
        <dbReference type="ARBA" id="ARBA00022989"/>
    </source>
</evidence>
<dbReference type="EMBL" id="CP019606">
    <property type="protein sequence ID" value="AQP46920.1"/>
    <property type="molecule type" value="Genomic_DNA"/>
</dbReference>
<evidence type="ECO:0000313" key="9">
    <source>
        <dbReference type="EMBL" id="AQP46920.1"/>
    </source>
</evidence>
<feature type="transmembrane region" description="Helical" evidence="7">
    <location>
        <begin position="380"/>
        <end position="402"/>
    </location>
</feature>
<evidence type="ECO:0000313" key="10">
    <source>
        <dbReference type="Proteomes" id="UP000188145"/>
    </source>
</evidence>
<dbReference type="PANTHER" id="PTHR23513:SF6">
    <property type="entry name" value="MAJOR FACILITATOR SUPERFAMILY ASSOCIATED DOMAIN-CONTAINING PROTEIN"/>
    <property type="match status" value="1"/>
</dbReference>
<keyword evidence="10" id="KW-1185">Reference proteome</keyword>
<keyword evidence="3" id="KW-1003">Cell membrane</keyword>
<evidence type="ECO:0000256" key="4">
    <source>
        <dbReference type="ARBA" id="ARBA00022692"/>
    </source>
</evidence>
<dbReference type="Proteomes" id="UP000188145">
    <property type="component" value="Chromosome"/>
</dbReference>
<dbReference type="GO" id="GO:0005886">
    <property type="term" value="C:plasma membrane"/>
    <property type="evidence" value="ECO:0007669"/>
    <property type="project" value="UniProtKB-SubCell"/>
</dbReference>
<dbReference type="KEGG" id="tes:BW730_04675"/>
<feature type="transmembrane region" description="Helical" evidence="7">
    <location>
        <begin position="288"/>
        <end position="306"/>
    </location>
</feature>
<dbReference type="OrthoDB" id="9815525at2"/>
<sequence>MKTVSAWSSPDYRKVWGAGAVAGLGAEIGDLALPVLALVTLGASAQEMSWVRAAMYLPYLLLTLWLGVVVDRYRRRRMMIGAELVSALLVISMAVLAMAGLLGIPTLVAFTFLLGSLAVLHSLADFSFLPHVVTAEQLPDANARVTATESAIDIGGSGLGGALVQAVTAPIALLINGVASVTSALLLWRVRTAEPAPEHPEANAVTQAGQGLAALWRNRSVRGLAVEATTWNLGNEVFMLALTVAILTSRPDGPIALGLVLMAGGVGAFIGAAFSARLTARFGYGPSLIGALIVGNTAPLLGMLAARDTTLASLVILAVAFLASGLGVGVANSQAVTVRQLAVDEAIRGRVNAAYRLLSWGALSVGALVAGLTVDLAGLWLAGVIGASVMALSSLAVILSPVRRMRDLVDSRTA</sequence>
<accession>A0A1Q2CLI7</accession>
<dbReference type="STRING" id="1332264.BW730_04675"/>
<protein>
    <recommendedName>
        <fullName evidence="8">Major facilitator superfamily (MFS) profile domain-containing protein</fullName>
    </recommendedName>
</protein>
<reference evidence="10" key="1">
    <citation type="submission" date="2017-02" db="EMBL/GenBank/DDBJ databases">
        <title>Tessaracoccus aquaemaris sp. nov., isolated from the intestine of a Korean rockfish, Sebastes schlegelii, in a marine aquaculture pond.</title>
        <authorList>
            <person name="Tak E.J."/>
            <person name="Bae J.-W."/>
        </authorList>
    </citation>
    <scope>NUCLEOTIDE SEQUENCE [LARGE SCALE GENOMIC DNA]</scope>
    <source>
        <strain evidence="10">NSG39</strain>
    </source>
</reference>
<dbReference type="InterPro" id="IPR010290">
    <property type="entry name" value="TM_effector"/>
</dbReference>
<feature type="transmembrane region" description="Helical" evidence="7">
    <location>
        <begin position="21"/>
        <end position="41"/>
    </location>
</feature>
<dbReference type="PROSITE" id="PS50850">
    <property type="entry name" value="MFS"/>
    <property type="match status" value="1"/>
</dbReference>